<evidence type="ECO:0000256" key="6">
    <source>
        <dbReference type="ARBA" id="ARBA00023143"/>
    </source>
</evidence>
<dbReference type="Pfam" id="PF06429">
    <property type="entry name" value="Flg_bbr_C"/>
    <property type="match status" value="1"/>
</dbReference>
<proteinExistence type="inferred from homology"/>
<dbReference type="eggNOG" id="COG1256">
    <property type="taxonomic scope" value="Bacteria"/>
</dbReference>
<dbReference type="PANTHER" id="PTHR30033">
    <property type="entry name" value="FLAGELLAR HOOK-ASSOCIATED PROTEIN 1"/>
    <property type="match status" value="1"/>
</dbReference>
<evidence type="ECO:0000256" key="5">
    <source>
        <dbReference type="ARBA" id="ARBA00022525"/>
    </source>
</evidence>
<evidence type="ECO:0000256" key="3">
    <source>
        <dbReference type="ARBA" id="ARBA00009677"/>
    </source>
</evidence>
<evidence type="ECO:0000256" key="2">
    <source>
        <dbReference type="ARBA" id="ARBA00004613"/>
    </source>
</evidence>
<evidence type="ECO:0000259" key="8">
    <source>
        <dbReference type="Pfam" id="PF00460"/>
    </source>
</evidence>
<dbReference type="PANTHER" id="PTHR30033:SF1">
    <property type="entry name" value="FLAGELLAR HOOK-ASSOCIATED PROTEIN 1"/>
    <property type="match status" value="1"/>
</dbReference>
<dbReference type="RefSeq" id="WP_012811806.1">
    <property type="nucleotide sequence ID" value="NC_013205.1"/>
</dbReference>
<dbReference type="NCBIfam" id="TIGR02492">
    <property type="entry name" value="flgK_ends"/>
    <property type="match status" value="1"/>
</dbReference>
<dbReference type="InterPro" id="IPR001444">
    <property type="entry name" value="Flag_bb_rod_N"/>
</dbReference>
<evidence type="ECO:0000256" key="1">
    <source>
        <dbReference type="ARBA" id="ARBA00004365"/>
    </source>
</evidence>
<keyword evidence="11" id="KW-0969">Cilium</keyword>
<dbReference type="STRING" id="521098.Aaci_2563"/>
<dbReference type="InterPro" id="IPR053927">
    <property type="entry name" value="FlgK_helical"/>
</dbReference>
<keyword evidence="11" id="KW-0282">Flagellum</keyword>
<protein>
    <recommendedName>
        <fullName evidence="4 7">Flagellar hook-associated protein 1</fullName>
        <shortName evidence="7">HAP1</shortName>
    </recommendedName>
</protein>
<dbReference type="GO" id="GO:0005576">
    <property type="term" value="C:extracellular region"/>
    <property type="evidence" value="ECO:0007669"/>
    <property type="project" value="UniProtKB-SubCell"/>
</dbReference>
<dbReference type="EMBL" id="CP001727">
    <property type="protein sequence ID" value="ACV59567.1"/>
    <property type="molecule type" value="Genomic_DNA"/>
</dbReference>
<comment type="subcellular location">
    <subcellularLocation>
        <location evidence="1 7">Bacterial flagellum</location>
    </subcellularLocation>
    <subcellularLocation>
        <location evidence="2 7">Secreted</location>
    </subcellularLocation>
</comment>
<name>C8WT52_ALIAD</name>
<evidence type="ECO:0000256" key="4">
    <source>
        <dbReference type="ARBA" id="ARBA00016244"/>
    </source>
</evidence>
<feature type="domain" description="Flagellar hook-associated protein FlgK helical" evidence="10">
    <location>
        <begin position="103"/>
        <end position="309"/>
    </location>
</feature>
<dbReference type="GO" id="GO:0009424">
    <property type="term" value="C:bacterial-type flagellum hook"/>
    <property type="evidence" value="ECO:0007669"/>
    <property type="project" value="UniProtKB-UniRule"/>
</dbReference>
<dbReference type="SUPFAM" id="SSF64518">
    <property type="entry name" value="Phase 1 flagellin"/>
    <property type="match status" value="1"/>
</dbReference>
<dbReference type="PRINTS" id="PR01005">
    <property type="entry name" value="FLGHOOKAP1"/>
</dbReference>
<dbReference type="Pfam" id="PF00460">
    <property type="entry name" value="Flg_bb_rod"/>
    <property type="match status" value="1"/>
</dbReference>
<dbReference type="Pfam" id="PF22638">
    <property type="entry name" value="FlgK_D1"/>
    <property type="match status" value="1"/>
</dbReference>
<dbReference type="HOGENOM" id="CLU_012762_1_0_9"/>
<keyword evidence="5 7" id="KW-0964">Secreted</keyword>
<dbReference type="GO" id="GO:0005198">
    <property type="term" value="F:structural molecule activity"/>
    <property type="evidence" value="ECO:0007669"/>
    <property type="project" value="UniProtKB-UniRule"/>
</dbReference>
<dbReference type="InterPro" id="IPR002371">
    <property type="entry name" value="FlgK"/>
</dbReference>
<keyword evidence="12" id="KW-1185">Reference proteome</keyword>
<evidence type="ECO:0000313" key="12">
    <source>
        <dbReference type="Proteomes" id="UP000001917"/>
    </source>
</evidence>
<dbReference type="GO" id="GO:0044780">
    <property type="term" value="P:bacterial-type flagellum assembly"/>
    <property type="evidence" value="ECO:0007669"/>
    <property type="project" value="InterPro"/>
</dbReference>
<evidence type="ECO:0000313" key="11">
    <source>
        <dbReference type="EMBL" id="ACV59567.1"/>
    </source>
</evidence>
<accession>C8WT52</accession>
<feature type="domain" description="Flagellar basal-body/hook protein C-terminal" evidence="9">
    <location>
        <begin position="438"/>
        <end position="478"/>
    </location>
</feature>
<organism evidence="11 12">
    <name type="scientific">Alicyclobacillus acidocaldarius subsp. acidocaldarius (strain ATCC 27009 / DSM 446 / BCRC 14685 / JCM 5260 / KCTC 1825 / NBRC 15652 / NCIMB 11725 / NRRL B-14509 / 104-IA)</name>
    <name type="common">Bacillus acidocaldarius</name>
    <dbReference type="NCBI Taxonomy" id="521098"/>
    <lineage>
        <taxon>Bacteria</taxon>
        <taxon>Bacillati</taxon>
        <taxon>Bacillota</taxon>
        <taxon>Bacilli</taxon>
        <taxon>Bacillales</taxon>
        <taxon>Alicyclobacillaceae</taxon>
        <taxon>Alicyclobacillus</taxon>
    </lineage>
</organism>
<keyword evidence="11" id="KW-0966">Cell projection</keyword>
<reference evidence="12" key="1">
    <citation type="submission" date="2009-09" db="EMBL/GenBank/DDBJ databases">
        <title>The complete chromosome of Alicyclobacillus acidocaldarius subsp. acidocaldarius DSM 446.</title>
        <authorList>
            <consortium name="US DOE Joint Genome Institute (JGI-PGF)"/>
            <person name="Lucas S."/>
            <person name="Copeland A."/>
            <person name="Lapidus A."/>
            <person name="Glavina del Rio T."/>
            <person name="Dalin E."/>
            <person name="Tice H."/>
            <person name="Bruce D."/>
            <person name="Goodwin L."/>
            <person name="Pitluck S."/>
            <person name="Kyrpides N."/>
            <person name="Mavromatis K."/>
            <person name="Ivanova N."/>
            <person name="Ovchinnikova G."/>
            <person name="Chertkov O."/>
            <person name="Sims D."/>
            <person name="Brettin T."/>
            <person name="Detter J.C."/>
            <person name="Han C."/>
            <person name="Larimer F."/>
            <person name="Land M."/>
            <person name="Hauser L."/>
            <person name="Markowitz V."/>
            <person name="Cheng J.-F."/>
            <person name="Hugenholtz P."/>
            <person name="Woyke T."/>
            <person name="Wu D."/>
            <person name="Pukall R."/>
            <person name="Klenk H.-P."/>
            <person name="Eisen J.A."/>
        </authorList>
    </citation>
    <scope>NUCLEOTIDE SEQUENCE [LARGE SCALE GENOMIC DNA]</scope>
    <source>
        <strain evidence="12">ATCC 27009 / DSM 446 / BCRC 14685 / JCM 5260 / KCTC 1825 / NBRC 15652 / NCIMB 11725 / NRRL B-14509 / 104-IA</strain>
    </source>
</reference>
<dbReference type="InterPro" id="IPR010930">
    <property type="entry name" value="Flg_bb/hook_C_dom"/>
</dbReference>
<keyword evidence="6 7" id="KW-0975">Bacterial flagellum</keyword>
<dbReference type="AlphaFoldDB" id="C8WT52"/>
<dbReference type="Proteomes" id="UP000001917">
    <property type="component" value="Chromosome"/>
</dbReference>
<dbReference type="KEGG" id="aac:Aaci_2563"/>
<evidence type="ECO:0000259" key="9">
    <source>
        <dbReference type="Pfam" id="PF06429"/>
    </source>
</evidence>
<feature type="domain" description="Flagellar basal body rod protein N-terminal" evidence="8">
    <location>
        <begin position="9"/>
        <end position="38"/>
    </location>
</feature>
<sequence length="481" mass="51432">MGIPTFSPLYIGLSGLQAMQEAESVVGNNIDNANTPGYAQETVNFAENVPYPPEPGYGPLVAGQLGQGVSVQSVARQASWFYDVQDRQNQSTYQFYTTRSSVLTQIEGILNEPSSNSLQNAMDQFFSAWKTLSTDPSDTAARQAVISQGNVVAQTFNTVIEQLEQLQQNLVDTVNSQVQQFNQYAQNLLSIQQQIQTVQQYGENPNQLLDQQAQILDKMSQLANLNLSQNADGTVNVSIGEGSNSVQVLKEDPTTKSITLTQVSSSKLSAITGGQMAGNLQGYEDVAQLLMNLNAFLNAFAEAVNQQSQVALFQTPVNLDTSASNGVFSGGQVQVVATANDLHPIPSLDASGDNSTELAVVNLQATPLQNAGVSTSYAYTYNDPWSGSSSSASFEITGTLDQALASMVSNIGMTASGVTSSEATANALLQQSTQLRQSISGVSLDEQASYMISYQNAYAAAAKYIATFQTMMQSLLNMVQP</sequence>
<gene>
    <name evidence="7" type="primary">flgK</name>
    <name evidence="11" type="ordered locus">Aaci_2563</name>
</gene>
<evidence type="ECO:0000259" key="10">
    <source>
        <dbReference type="Pfam" id="PF22638"/>
    </source>
</evidence>
<comment type="similarity">
    <text evidence="3 7">Belongs to the flagella basal body rod proteins family.</text>
</comment>
<reference evidence="11 12" key="2">
    <citation type="journal article" date="2010" name="Stand. Genomic Sci.">
        <title>Complete genome sequence of Alicyclobacillus acidocaldarius type strain (104-IA).</title>
        <authorList>
            <person name="Mavromatis K."/>
            <person name="Sikorski J."/>
            <person name="Lapidus A."/>
            <person name="Glavina Del Rio T."/>
            <person name="Copeland A."/>
            <person name="Tice H."/>
            <person name="Cheng J.F."/>
            <person name="Lucas S."/>
            <person name="Chen F."/>
            <person name="Nolan M."/>
            <person name="Bruce D."/>
            <person name="Goodwin L."/>
            <person name="Pitluck S."/>
            <person name="Ivanova N."/>
            <person name="Ovchinnikova G."/>
            <person name="Pati A."/>
            <person name="Chen A."/>
            <person name="Palaniappan K."/>
            <person name="Land M."/>
            <person name="Hauser L."/>
            <person name="Chang Y.J."/>
            <person name="Jeffries C.D."/>
            <person name="Chain P."/>
            <person name="Meincke L."/>
            <person name="Sims D."/>
            <person name="Chertkov O."/>
            <person name="Han C."/>
            <person name="Brettin T."/>
            <person name="Detter J.C."/>
            <person name="Wahrenburg C."/>
            <person name="Rohde M."/>
            <person name="Pukall R."/>
            <person name="Goker M."/>
            <person name="Bristow J."/>
            <person name="Eisen J.A."/>
            <person name="Markowitz V."/>
            <person name="Hugenholtz P."/>
            <person name="Klenk H.P."/>
            <person name="Kyrpides N.C."/>
        </authorList>
    </citation>
    <scope>NUCLEOTIDE SEQUENCE [LARGE SCALE GENOMIC DNA]</scope>
    <source>
        <strain evidence="12">ATCC 27009 / DSM 446 / BCRC 14685 / JCM 5260 / KCTC 1825 / NBRC 15652 / NCIMB 11725 / NRRL B-14509 / 104-IA</strain>
    </source>
</reference>
<evidence type="ECO:0000256" key="7">
    <source>
        <dbReference type="RuleBase" id="RU362065"/>
    </source>
</evidence>